<comment type="subcellular location">
    <subcellularLocation>
        <location evidence="1">Nucleus</location>
    </subcellularLocation>
</comment>
<organism evidence="4 5">
    <name type="scientific">Homarus americanus</name>
    <name type="common">American lobster</name>
    <dbReference type="NCBI Taxonomy" id="6706"/>
    <lineage>
        <taxon>Eukaryota</taxon>
        <taxon>Metazoa</taxon>
        <taxon>Ecdysozoa</taxon>
        <taxon>Arthropoda</taxon>
        <taxon>Crustacea</taxon>
        <taxon>Multicrustacea</taxon>
        <taxon>Malacostraca</taxon>
        <taxon>Eumalacostraca</taxon>
        <taxon>Eucarida</taxon>
        <taxon>Decapoda</taxon>
        <taxon>Pleocyemata</taxon>
        <taxon>Astacidea</taxon>
        <taxon>Nephropoidea</taxon>
        <taxon>Nephropidae</taxon>
        <taxon>Homarus</taxon>
    </lineage>
</organism>
<dbReference type="Gene3D" id="1.10.10.10">
    <property type="entry name" value="Winged helix-like DNA-binding domain superfamily/Winged helix DNA-binding domain"/>
    <property type="match status" value="1"/>
</dbReference>
<gene>
    <name evidence="4" type="primary">HTH28-L4</name>
    <name evidence="4" type="ORF">Hamer_G018850</name>
</gene>
<dbReference type="GO" id="GO:0005634">
    <property type="term" value="C:nucleus"/>
    <property type="evidence" value="ECO:0007669"/>
    <property type="project" value="UniProtKB-SubCell"/>
</dbReference>
<evidence type="ECO:0000313" key="5">
    <source>
        <dbReference type="Proteomes" id="UP000747542"/>
    </source>
</evidence>
<dbReference type="InterPro" id="IPR009057">
    <property type="entry name" value="Homeodomain-like_sf"/>
</dbReference>
<dbReference type="SUPFAM" id="SSF46689">
    <property type="entry name" value="Homeodomain-like"/>
    <property type="match status" value="1"/>
</dbReference>
<name>A0A8J5K7L6_HOMAM</name>
<dbReference type="InterPro" id="IPR036388">
    <property type="entry name" value="WH-like_DNA-bd_sf"/>
</dbReference>
<feature type="domain" description="Insertion element IS150 protein InsJ-like helix-turn-helix" evidence="3">
    <location>
        <begin position="28"/>
        <end position="77"/>
    </location>
</feature>
<feature type="compositionally biased region" description="Basic and acidic residues" evidence="2">
    <location>
        <begin position="117"/>
        <end position="126"/>
    </location>
</feature>
<feature type="region of interest" description="Disordered" evidence="2">
    <location>
        <begin position="1"/>
        <end position="22"/>
    </location>
</feature>
<evidence type="ECO:0000313" key="4">
    <source>
        <dbReference type="EMBL" id="KAG7169076.1"/>
    </source>
</evidence>
<dbReference type="EMBL" id="JAHLQT010018499">
    <property type="protein sequence ID" value="KAG7169076.1"/>
    <property type="molecule type" value="Genomic_DNA"/>
</dbReference>
<sequence length="151" mass="16954">MSVIEVQPQRHVRPPRKRANRPEVITSRGRIIGYHEARKGIREISRLLGISRDTVRLWVRRYEEEGHVLTRPRPGRPSHHTSGRSTDLKGSRACNEGNRSSVSPDNYQEANTGDWPTIRDDVEDGSRTPASLSDTADVTGINGNTIHSVIN</sequence>
<proteinExistence type="predicted"/>
<protein>
    <submittedName>
        <fullName evidence="4">Putative helix-turn-helix HTH_28 domain containing protein 4</fullName>
    </submittedName>
</protein>
<dbReference type="Proteomes" id="UP000747542">
    <property type="component" value="Unassembled WGS sequence"/>
</dbReference>
<comment type="caution">
    <text evidence="4">The sequence shown here is derived from an EMBL/GenBank/DDBJ whole genome shotgun (WGS) entry which is preliminary data.</text>
</comment>
<keyword evidence="5" id="KW-1185">Reference proteome</keyword>
<accession>A0A8J5K7L6</accession>
<dbReference type="InterPro" id="IPR055247">
    <property type="entry name" value="InsJ-like_HTH"/>
</dbReference>
<dbReference type="Pfam" id="PF13518">
    <property type="entry name" value="HTH_28"/>
    <property type="match status" value="1"/>
</dbReference>
<evidence type="ECO:0000256" key="1">
    <source>
        <dbReference type="ARBA" id="ARBA00004123"/>
    </source>
</evidence>
<feature type="compositionally biased region" description="Polar residues" evidence="2">
    <location>
        <begin position="97"/>
        <end position="111"/>
    </location>
</feature>
<feature type="compositionally biased region" description="Basic residues" evidence="2">
    <location>
        <begin position="73"/>
        <end position="82"/>
    </location>
</feature>
<feature type="compositionally biased region" description="Basic residues" evidence="2">
    <location>
        <begin position="10"/>
        <end position="19"/>
    </location>
</feature>
<evidence type="ECO:0000259" key="3">
    <source>
        <dbReference type="Pfam" id="PF13518"/>
    </source>
</evidence>
<dbReference type="AlphaFoldDB" id="A0A8J5K7L6"/>
<feature type="region of interest" description="Disordered" evidence="2">
    <location>
        <begin position="63"/>
        <end position="136"/>
    </location>
</feature>
<reference evidence="4" key="1">
    <citation type="journal article" date="2021" name="Sci. Adv.">
        <title>The American lobster genome reveals insights on longevity, neural, and immune adaptations.</title>
        <authorList>
            <person name="Polinski J.M."/>
            <person name="Zimin A.V."/>
            <person name="Clark K.F."/>
            <person name="Kohn A.B."/>
            <person name="Sadowski N."/>
            <person name="Timp W."/>
            <person name="Ptitsyn A."/>
            <person name="Khanna P."/>
            <person name="Romanova D.Y."/>
            <person name="Williams P."/>
            <person name="Greenwood S.J."/>
            <person name="Moroz L.L."/>
            <person name="Walt D.R."/>
            <person name="Bodnar A.G."/>
        </authorList>
    </citation>
    <scope>NUCLEOTIDE SEQUENCE</scope>
    <source>
        <strain evidence="4">GMGI-L3</strain>
    </source>
</reference>
<evidence type="ECO:0000256" key="2">
    <source>
        <dbReference type="SAM" id="MobiDB-lite"/>
    </source>
</evidence>